<evidence type="ECO:0000256" key="1">
    <source>
        <dbReference type="SAM" id="SignalP"/>
    </source>
</evidence>
<dbReference type="SUPFAM" id="SSF53850">
    <property type="entry name" value="Periplasmic binding protein-like II"/>
    <property type="match status" value="1"/>
</dbReference>
<dbReference type="RefSeq" id="WP_190919425.1">
    <property type="nucleotide sequence ID" value="NZ_JACXIZ010000027.1"/>
</dbReference>
<dbReference type="EMBL" id="JACXIZ010000027">
    <property type="protein sequence ID" value="MBD2846751.1"/>
    <property type="molecule type" value="Genomic_DNA"/>
</dbReference>
<keyword evidence="1" id="KW-0732">Signal</keyword>
<dbReference type="PROSITE" id="PS51257">
    <property type="entry name" value="PROKAR_LIPOPROTEIN"/>
    <property type="match status" value="1"/>
</dbReference>
<gene>
    <name evidence="3" type="ORF">IDH44_16260</name>
</gene>
<keyword evidence="4" id="KW-1185">Reference proteome</keyword>
<protein>
    <submittedName>
        <fullName evidence="3">ABC transporter substrate-binding protein</fullName>
    </submittedName>
</protein>
<dbReference type="InterPro" id="IPR015168">
    <property type="entry name" value="SsuA/THI5"/>
</dbReference>
<evidence type="ECO:0000259" key="2">
    <source>
        <dbReference type="Pfam" id="PF09084"/>
    </source>
</evidence>
<organism evidence="3 4">
    <name type="scientific">Paenibacillus sabuli</name>
    <dbReference type="NCBI Taxonomy" id="2772509"/>
    <lineage>
        <taxon>Bacteria</taxon>
        <taxon>Bacillati</taxon>
        <taxon>Bacillota</taxon>
        <taxon>Bacilli</taxon>
        <taxon>Bacillales</taxon>
        <taxon>Paenibacillaceae</taxon>
        <taxon>Paenibacillus</taxon>
    </lineage>
</organism>
<feature type="chain" id="PRO_5038124445" evidence="1">
    <location>
        <begin position="38"/>
        <end position="344"/>
    </location>
</feature>
<dbReference type="Gene3D" id="3.40.190.10">
    <property type="entry name" value="Periplasmic binding protein-like II"/>
    <property type="match status" value="2"/>
</dbReference>
<name>A0A927GSX8_9BACL</name>
<reference evidence="3" key="1">
    <citation type="submission" date="2020-09" db="EMBL/GenBank/DDBJ databases">
        <title>A novel bacterium of genus Paenibacillus, isolated from South China Sea.</title>
        <authorList>
            <person name="Huang H."/>
            <person name="Mo K."/>
            <person name="Hu Y."/>
        </authorList>
    </citation>
    <scope>NUCLEOTIDE SEQUENCE</scope>
    <source>
        <strain evidence="3">IB182496</strain>
    </source>
</reference>
<sequence>MKKKIDRNTSRSRRLLILLAAVPLLATLLQGCGGSNAAPAGDIGVSQKGERTAGGVLNYGFVGTNKPGGVEGWGFHTGIIQEALEPLGITEIKLVPFQTGPDLNESIIGGRVHLGNSGDTPAILARSTGASTKILNFSNTEINTIFIGLKEIQAPEDLAGQKVAVVKGSLMHRFLVGFLNEKGLSDVVEIININSIPDTEAALLRGEIAAYAITSSYYSAYKLRQQGYPLVAEAREYPALYSTSVVYAAEDYLEQYPGFREAWLAARQQAYEDLIAKPDDYYAWLSEQTGTPVEDIKELQPIEALPDEALAAEGIERVEAAKDFLIEEKLARRDFDVDEWILQP</sequence>
<evidence type="ECO:0000313" key="4">
    <source>
        <dbReference type="Proteomes" id="UP000621560"/>
    </source>
</evidence>
<accession>A0A927GSX8</accession>
<comment type="caution">
    <text evidence="3">The sequence shown here is derived from an EMBL/GenBank/DDBJ whole genome shotgun (WGS) entry which is preliminary data.</text>
</comment>
<dbReference type="Pfam" id="PF09084">
    <property type="entry name" value="NMT1"/>
    <property type="match status" value="1"/>
</dbReference>
<dbReference type="AlphaFoldDB" id="A0A927GSX8"/>
<dbReference type="Proteomes" id="UP000621560">
    <property type="component" value="Unassembled WGS sequence"/>
</dbReference>
<evidence type="ECO:0000313" key="3">
    <source>
        <dbReference type="EMBL" id="MBD2846751.1"/>
    </source>
</evidence>
<dbReference type="PANTHER" id="PTHR30024">
    <property type="entry name" value="ALIPHATIC SULFONATES-BINDING PROTEIN-RELATED"/>
    <property type="match status" value="1"/>
</dbReference>
<feature type="domain" description="SsuA/THI5-like" evidence="2">
    <location>
        <begin position="97"/>
        <end position="280"/>
    </location>
</feature>
<feature type="signal peptide" evidence="1">
    <location>
        <begin position="1"/>
        <end position="37"/>
    </location>
</feature>
<proteinExistence type="predicted"/>